<comment type="caution">
    <text evidence="1">The sequence shown here is derived from an EMBL/GenBank/DDBJ whole genome shotgun (WGS) entry which is preliminary data.</text>
</comment>
<evidence type="ECO:0000313" key="2">
    <source>
        <dbReference type="Proteomes" id="UP000821845"/>
    </source>
</evidence>
<proteinExistence type="predicted"/>
<reference evidence="1" key="1">
    <citation type="submission" date="2020-05" db="EMBL/GenBank/DDBJ databases">
        <title>Large-scale comparative analyses of tick genomes elucidate their genetic diversity and vector capacities.</title>
        <authorList>
            <person name="Jia N."/>
            <person name="Wang J."/>
            <person name="Shi W."/>
            <person name="Du L."/>
            <person name="Sun Y."/>
            <person name="Zhan W."/>
            <person name="Jiang J."/>
            <person name="Wang Q."/>
            <person name="Zhang B."/>
            <person name="Ji P."/>
            <person name="Sakyi L.B."/>
            <person name="Cui X."/>
            <person name="Yuan T."/>
            <person name="Jiang B."/>
            <person name="Yang W."/>
            <person name="Lam T.T.-Y."/>
            <person name="Chang Q."/>
            <person name="Ding S."/>
            <person name="Wang X."/>
            <person name="Zhu J."/>
            <person name="Ruan X."/>
            <person name="Zhao L."/>
            <person name="Wei J."/>
            <person name="Que T."/>
            <person name="Du C."/>
            <person name="Cheng J."/>
            <person name="Dai P."/>
            <person name="Han X."/>
            <person name="Huang E."/>
            <person name="Gao Y."/>
            <person name="Liu J."/>
            <person name="Shao H."/>
            <person name="Ye R."/>
            <person name="Li L."/>
            <person name="Wei W."/>
            <person name="Wang X."/>
            <person name="Wang C."/>
            <person name="Yang T."/>
            <person name="Huo Q."/>
            <person name="Li W."/>
            <person name="Guo W."/>
            <person name="Chen H."/>
            <person name="Zhou L."/>
            <person name="Ni X."/>
            <person name="Tian J."/>
            <person name="Zhou Y."/>
            <person name="Sheng Y."/>
            <person name="Liu T."/>
            <person name="Pan Y."/>
            <person name="Xia L."/>
            <person name="Li J."/>
            <person name="Zhao F."/>
            <person name="Cao W."/>
        </authorList>
    </citation>
    <scope>NUCLEOTIDE SEQUENCE</scope>
    <source>
        <strain evidence="1">Hyas-2018</strain>
    </source>
</reference>
<dbReference type="Proteomes" id="UP000821845">
    <property type="component" value="Chromosome 1"/>
</dbReference>
<gene>
    <name evidence="1" type="ORF">HPB50_009737</name>
</gene>
<keyword evidence="2" id="KW-1185">Reference proteome</keyword>
<sequence length="131" mass="14842">MLDSYRTDKELEGEMYEIFGAELLGVIRNILDHRKELVEAMNADALNMIEPLPDVVPVFKNQPTKPMYGCQVTIQSLAPDPDPPHRFVHPFGTVAPPDVATRKQKLHSVAFEMARRITISKALQRENSVCR</sequence>
<evidence type="ECO:0000313" key="1">
    <source>
        <dbReference type="EMBL" id="KAH6945742.1"/>
    </source>
</evidence>
<accession>A0ACB7TK46</accession>
<dbReference type="EMBL" id="CM023481">
    <property type="protein sequence ID" value="KAH6945742.1"/>
    <property type="molecule type" value="Genomic_DNA"/>
</dbReference>
<name>A0ACB7TK46_HYAAI</name>
<protein>
    <submittedName>
        <fullName evidence="1">Uncharacterized protein</fullName>
    </submittedName>
</protein>
<organism evidence="1 2">
    <name type="scientific">Hyalomma asiaticum</name>
    <name type="common">Tick</name>
    <dbReference type="NCBI Taxonomy" id="266040"/>
    <lineage>
        <taxon>Eukaryota</taxon>
        <taxon>Metazoa</taxon>
        <taxon>Ecdysozoa</taxon>
        <taxon>Arthropoda</taxon>
        <taxon>Chelicerata</taxon>
        <taxon>Arachnida</taxon>
        <taxon>Acari</taxon>
        <taxon>Parasitiformes</taxon>
        <taxon>Ixodida</taxon>
        <taxon>Ixodoidea</taxon>
        <taxon>Ixodidae</taxon>
        <taxon>Hyalomminae</taxon>
        <taxon>Hyalomma</taxon>
    </lineage>
</organism>